<comment type="caution">
    <text evidence="1">The sequence shown here is derived from an EMBL/GenBank/DDBJ whole genome shotgun (WGS) entry which is preliminary data.</text>
</comment>
<dbReference type="EMBL" id="JACTNZ010000005">
    <property type="protein sequence ID" value="KAG5549091.1"/>
    <property type="molecule type" value="Genomic_DNA"/>
</dbReference>
<sequence length="88" mass="9699">MPKMAANGVAERTLPTNSLAITIPSNLAECDKGQDSQSTTPYMLAITKSSMDRVQEENCKVRFFSINSESAKISGMVGSIRFIFMYKI</sequence>
<protein>
    <submittedName>
        <fullName evidence="1">Uncharacterized protein</fullName>
    </submittedName>
</protein>
<reference evidence="1" key="1">
    <citation type="submission" date="2020-08" db="EMBL/GenBank/DDBJ databases">
        <title>Plant Genome Project.</title>
        <authorList>
            <person name="Zhang R.-G."/>
        </authorList>
    </citation>
    <scope>NUCLEOTIDE SEQUENCE</scope>
    <source>
        <strain evidence="1">WSP0</strain>
        <tissue evidence="1">Leaf</tissue>
    </source>
</reference>
<evidence type="ECO:0000313" key="1">
    <source>
        <dbReference type="EMBL" id="KAG5549091.1"/>
    </source>
</evidence>
<organism evidence="1 2">
    <name type="scientific">Rhododendron griersonianum</name>
    <dbReference type="NCBI Taxonomy" id="479676"/>
    <lineage>
        <taxon>Eukaryota</taxon>
        <taxon>Viridiplantae</taxon>
        <taxon>Streptophyta</taxon>
        <taxon>Embryophyta</taxon>
        <taxon>Tracheophyta</taxon>
        <taxon>Spermatophyta</taxon>
        <taxon>Magnoliopsida</taxon>
        <taxon>eudicotyledons</taxon>
        <taxon>Gunneridae</taxon>
        <taxon>Pentapetalae</taxon>
        <taxon>asterids</taxon>
        <taxon>Ericales</taxon>
        <taxon>Ericaceae</taxon>
        <taxon>Ericoideae</taxon>
        <taxon>Rhodoreae</taxon>
        <taxon>Rhododendron</taxon>
    </lineage>
</organism>
<keyword evidence="2" id="KW-1185">Reference proteome</keyword>
<dbReference type="Proteomes" id="UP000823749">
    <property type="component" value="Chromosome 5"/>
</dbReference>
<evidence type="ECO:0000313" key="2">
    <source>
        <dbReference type="Proteomes" id="UP000823749"/>
    </source>
</evidence>
<proteinExistence type="predicted"/>
<name>A0AAV6K9C9_9ERIC</name>
<gene>
    <name evidence="1" type="ORF">RHGRI_014458</name>
</gene>
<dbReference type="AlphaFoldDB" id="A0AAV6K9C9"/>
<accession>A0AAV6K9C9</accession>